<dbReference type="RefSeq" id="WP_341634887.1">
    <property type="nucleotide sequence ID" value="NZ_JBANDX010000005.1"/>
</dbReference>
<protein>
    <submittedName>
        <fullName evidence="2">Enoyl-CoA hydratase</fullName>
    </submittedName>
</protein>
<sequence length="160" mass="17947">MNNRLINFLNEIGTIMYVGGILSHIVIGATLGHETAEMAYHVGMYKELSAYILILPGLGLKLFADLYYYFSVKQKPNWLKVKLVMLAFLSVNAFAFLVPMMPELVEFAKASIPQGEVSQAYLDKAQIEQWIGMSNALPLLAELVLGSFKPKLFDERKLNS</sequence>
<keyword evidence="1" id="KW-0812">Transmembrane</keyword>
<organism evidence="2 3">
    <name type="scientific">Vibrio echinoideorum</name>
    <dbReference type="NCBI Taxonomy" id="2100116"/>
    <lineage>
        <taxon>Bacteria</taxon>
        <taxon>Pseudomonadati</taxon>
        <taxon>Pseudomonadota</taxon>
        <taxon>Gammaproteobacteria</taxon>
        <taxon>Vibrionales</taxon>
        <taxon>Vibrionaceae</taxon>
        <taxon>Vibrio</taxon>
    </lineage>
</organism>
<evidence type="ECO:0000313" key="3">
    <source>
        <dbReference type="Proteomes" id="UP001377160"/>
    </source>
</evidence>
<keyword evidence="3" id="KW-1185">Reference proteome</keyword>
<evidence type="ECO:0000256" key="1">
    <source>
        <dbReference type="SAM" id="Phobius"/>
    </source>
</evidence>
<comment type="caution">
    <text evidence="2">The sequence shown here is derived from an EMBL/GenBank/DDBJ whole genome shotgun (WGS) entry which is preliminary data.</text>
</comment>
<dbReference type="Proteomes" id="UP001377160">
    <property type="component" value="Unassembled WGS sequence"/>
</dbReference>
<reference evidence="2 3" key="1">
    <citation type="submission" date="2024-02" db="EMBL/GenBank/DDBJ databases">
        <title>Bacteria isolated from the canopy kelp, Nereocystis luetkeana.</title>
        <authorList>
            <person name="Pfister C.A."/>
            <person name="Younker I.T."/>
            <person name="Light S.H."/>
        </authorList>
    </citation>
    <scope>NUCLEOTIDE SEQUENCE [LARGE SCALE GENOMIC DNA]</scope>
    <source>
        <strain evidence="2 3">TI.1.15</strain>
    </source>
</reference>
<proteinExistence type="predicted"/>
<name>A0ABU9FRQ4_9VIBR</name>
<dbReference type="EMBL" id="JBANDX010000005">
    <property type="protein sequence ID" value="MEL0608426.1"/>
    <property type="molecule type" value="Genomic_DNA"/>
</dbReference>
<feature type="transmembrane region" description="Helical" evidence="1">
    <location>
        <begin position="83"/>
        <end position="101"/>
    </location>
</feature>
<keyword evidence="1" id="KW-0472">Membrane</keyword>
<accession>A0ABU9FRQ4</accession>
<feature type="transmembrane region" description="Helical" evidence="1">
    <location>
        <begin position="51"/>
        <end position="71"/>
    </location>
</feature>
<evidence type="ECO:0000313" key="2">
    <source>
        <dbReference type="EMBL" id="MEL0608426.1"/>
    </source>
</evidence>
<gene>
    <name evidence="2" type="ORF">V8Z71_08890</name>
</gene>
<feature type="transmembrane region" description="Helical" evidence="1">
    <location>
        <begin position="12"/>
        <end position="31"/>
    </location>
</feature>
<keyword evidence="1" id="KW-1133">Transmembrane helix</keyword>